<feature type="non-terminal residue" evidence="1">
    <location>
        <position position="1"/>
    </location>
</feature>
<accession>A0ACA9PWV2</accession>
<name>A0ACA9PWV2_9GLOM</name>
<proteinExistence type="predicted"/>
<reference evidence="1" key="1">
    <citation type="submission" date="2021-06" db="EMBL/GenBank/DDBJ databases">
        <authorList>
            <person name="Kallberg Y."/>
            <person name="Tangrot J."/>
            <person name="Rosling A."/>
        </authorList>
    </citation>
    <scope>NUCLEOTIDE SEQUENCE</scope>
    <source>
        <strain evidence="1">CL356</strain>
    </source>
</reference>
<keyword evidence="2" id="KW-1185">Reference proteome</keyword>
<dbReference type="EMBL" id="CAJVPT010040097">
    <property type="protein sequence ID" value="CAG8724568.1"/>
    <property type="molecule type" value="Genomic_DNA"/>
</dbReference>
<comment type="caution">
    <text evidence="1">The sequence shown here is derived from an EMBL/GenBank/DDBJ whole genome shotgun (WGS) entry which is preliminary data.</text>
</comment>
<evidence type="ECO:0000313" key="2">
    <source>
        <dbReference type="Proteomes" id="UP000789525"/>
    </source>
</evidence>
<organism evidence="1 2">
    <name type="scientific">Acaulospora colombiana</name>
    <dbReference type="NCBI Taxonomy" id="27376"/>
    <lineage>
        <taxon>Eukaryota</taxon>
        <taxon>Fungi</taxon>
        <taxon>Fungi incertae sedis</taxon>
        <taxon>Mucoromycota</taxon>
        <taxon>Glomeromycotina</taxon>
        <taxon>Glomeromycetes</taxon>
        <taxon>Diversisporales</taxon>
        <taxon>Acaulosporaceae</taxon>
        <taxon>Acaulospora</taxon>
    </lineage>
</organism>
<protein>
    <submittedName>
        <fullName evidence="1">9657_t:CDS:1</fullName>
    </submittedName>
</protein>
<evidence type="ECO:0000313" key="1">
    <source>
        <dbReference type="EMBL" id="CAG8724568.1"/>
    </source>
</evidence>
<sequence length="109" mass="11990">VVEQGSCFAVKRKVVSHWSEEEAWHQGGGCRAKGCVPCGKDRDWLDAQISEMAPDSGEIAGSPLKPQSHKKRLAGDPLRVQVMMHEEGKMGDEEDRSMEEVIEDGVVLS</sequence>
<gene>
    <name evidence="1" type="ORF">ACOLOM_LOCUS11298</name>
</gene>
<dbReference type="Proteomes" id="UP000789525">
    <property type="component" value="Unassembled WGS sequence"/>
</dbReference>